<organism evidence="1">
    <name type="scientific">marine sediment metagenome</name>
    <dbReference type="NCBI Taxonomy" id="412755"/>
    <lineage>
        <taxon>unclassified sequences</taxon>
        <taxon>metagenomes</taxon>
        <taxon>ecological metagenomes</taxon>
    </lineage>
</organism>
<comment type="caution">
    <text evidence="1">The sequence shown here is derived from an EMBL/GenBank/DDBJ whole genome shotgun (WGS) entry which is preliminary data.</text>
</comment>
<dbReference type="EMBL" id="BARW01010985">
    <property type="protein sequence ID" value="GAI82827.1"/>
    <property type="molecule type" value="Genomic_DNA"/>
</dbReference>
<dbReference type="InterPro" id="IPR001387">
    <property type="entry name" value="Cro/C1-type_HTH"/>
</dbReference>
<name>X1RQ10_9ZZZZ</name>
<proteinExistence type="predicted"/>
<evidence type="ECO:0000313" key="1">
    <source>
        <dbReference type="EMBL" id="GAI82827.1"/>
    </source>
</evidence>
<evidence type="ECO:0008006" key="2">
    <source>
        <dbReference type="Google" id="ProtNLM"/>
    </source>
</evidence>
<sequence length="204" mass="23832">MRAQSCRFHRERDEKAEWISETRRLLRQQGKKGTQKQIAEALGMSQRWVSKYDPQPTQSQKVEHRATFYSYNVWGFKDESWRELIVKDDPDQPDAESYHGKTPTFVIHNLIKMFEPKTVLDTMAGVGTTRYVCGQYNIPCRQFDLYPFPKNQVEEGDAEALDLNEKYDLIFNHIPYLGMVNYSEFGGHLIISFLKHQDCVVGLC</sequence>
<reference evidence="1" key="1">
    <citation type="journal article" date="2014" name="Front. Microbiol.">
        <title>High frequency of phylogenetically diverse reductive dehalogenase-homologous genes in deep subseafloor sedimentary metagenomes.</title>
        <authorList>
            <person name="Kawai M."/>
            <person name="Futagami T."/>
            <person name="Toyoda A."/>
            <person name="Takaki Y."/>
            <person name="Nishi S."/>
            <person name="Hori S."/>
            <person name="Arai W."/>
            <person name="Tsubouchi T."/>
            <person name="Morono Y."/>
            <person name="Uchiyama I."/>
            <person name="Ito T."/>
            <person name="Fujiyama A."/>
            <person name="Inagaki F."/>
            <person name="Takami H."/>
        </authorList>
    </citation>
    <scope>NUCLEOTIDE SEQUENCE</scope>
    <source>
        <strain evidence="1">Expedition CK06-06</strain>
    </source>
</reference>
<dbReference type="AlphaFoldDB" id="X1RQ10"/>
<dbReference type="Gene3D" id="3.40.50.150">
    <property type="entry name" value="Vaccinia Virus protein VP39"/>
    <property type="match status" value="1"/>
</dbReference>
<gene>
    <name evidence="1" type="ORF">S12H4_21374</name>
</gene>
<accession>X1RQ10</accession>
<dbReference type="SUPFAM" id="SSF53335">
    <property type="entry name" value="S-adenosyl-L-methionine-dependent methyltransferases"/>
    <property type="match status" value="1"/>
</dbReference>
<dbReference type="CDD" id="cd00093">
    <property type="entry name" value="HTH_XRE"/>
    <property type="match status" value="1"/>
</dbReference>
<dbReference type="InterPro" id="IPR029063">
    <property type="entry name" value="SAM-dependent_MTases_sf"/>
</dbReference>
<protein>
    <recommendedName>
        <fullName evidence="2">DNA methylase N-4/N-6 domain-containing protein</fullName>
    </recommendedName>
</protein>